<evidence type="ECO:0000313" key="10">
    <source>
        <dbReference type="EMBL" id="TCK70019.1"/>
    </source>
</evidence>
<dbReference type="CDD" id="cd18745">
    <property type="entry name" value="PIN_VapC4-5_FitB-like"/>
    <property type="match status" value="1"/>
</dbReference>
<protein>
    <recommendedName>
        <fullName evidence="8">Ribonuclease VapC</fullName>
        <shortName evidence="8">RNase VapC</shortName>
        <ecNumber evidence="8">3.1.-.-</ecNumber>
    </recommendedName>
    <alternativeName>
        <fullName evidence="8">Toxin VapC</fullName>
    </alternativeName>
</protein>
<feature type="binding site" evidence="8">
    <location>
        <position position="6"/>
    </location>
    <ligand>
        <name>Mg(2+)</name>
        <dbReference type="ChEBI" id="CHEBI:18420"/>
    </ligand>
</feature>
<dbReference type="InterPro" id="IPR002716">
    <property type="entry name" value="PIN_dom"/>
</dbReference>
<dbReference type="GO" id="GO:0016787">
    <property type="term" value="F:hydrolase activity"/>
    <property type="evidence" value="ECO:0007669"/>
    <property type="project" value="UniProtKB-KW"/>
</dbReference>
<evidence type="ECO:0000256" key="8">
    <source>
        <dbReference type="HAMAP-Rule" id="MF_00265"/>
    </source>
</evidence>
<keyword evidence="2 8" id="KW-1277">Toxin-antitoxin system</keyword>
<feature type="domain" description="PIN" evidence="9">
    <location>
        <begin position="3"/>
        <end position="122"/>
    </location>
</feature>
<dbReference type="Gene3D" id="3.40.50.1010">
    <property type="entry name" value="5'-nuclease"/>
    <property type="match status" value="1"/>
</dbReference>
<keyword evidence="6 8" id="KW-0460">Magnesium</keyword>
<evidence type="ECO:0000259" key="9">
    <source>
        <dbReference type="Pfam" id="PF01850"/>
    </source>
</evidence>
<dbReference type="HAMAP" id="MF_00265">
    <property type="entry name" value="VapC_Nob1"/>
    <property type="match status" value="1"/>
</dbReference>
<dbReference type="OrthoDB" id="9796690at2"/>
<dbReference type="PANTHER" id="PTHR33653:SF1">
    <property type="entry name" value="RIBONUCLEASE VAPC2"/>
    <property type="match status" value="1"/>
</dbReference>
<name>A0A4R1L193_9PAST</name>
<comment type="caution">
    <text evidence="10">The sequence shown here is derived from an EMBL/GenBank/DDBJ whole genome shotgun (WGS) entry which is preliminary data.</text>
</comment>
<comment type="cofactor">
    <cofactor evidence="1 8">
        <name>Mg(2+)</name>
        <dbReference type="ChEBI" id="CHEBI:18420"/>
    </cofactor>
</comment>
<dbReference type="EC" id="3.1.-.-" evidence="8"/>
<dbReference type="GO" id="GO:0004519">
    <property type="term" value="F:endonuclease activity"/>
    <property type="evidence" value="ECO:0007669"/>
    <property type="project" value="UniProtKB-KW"/>
</dbReference>
<evidence type="ECO:0000256" key="7">
    <source>
        <dbReference type="ARBA" id="ARBA00038093"/>
    </source>
</evidence>
<keyword evidence="11" id="KW-1185">Reference proteome</keyword>
<dbReference type="Proteomes" id="UP000295496">
    <property type="component" value="Unassembled WGS sequence"/>
</dbReference>
<accession>A0A4R1L193</accession>
<reference evidence="10 11" key="1">
    <citation type="submission" date="2019-03" db="EMBL/GenBank/DDBJ databases">
        <title>Genomic Encyclopedia of Type Strains, Phase IV (KMG-IV): sequencing the most valuable type-strain genomes for metagenomic binning, comparative biology and taxonomic classification.</title>
        <authorList>
            <person name="Goeker M."/>
        </authorList>
    </citation>
    <scope>NUCLEOTIDE SEQUENCE [LARGE SCALE GENOMIC DNA]</scope>
    <source>
        <strain evidence="10 11">DSM 10053</strain>
    </source>
</reference>
<gene>
    <name evidence="8" type="primary">vapC</name>
    <name evidence="10" type="ORF">EV692_1242</name>
</gene>
<evidence type="ECO:0000256" key="2">
    <source>
        <dbReference type="ARBA" id="ARBA00022649"/>
    </source>
</evidence>
<dbReference type="EMBL" id="SMGJ01000003">
    <property type="protein sequence ID" value="TCK70019.1"/>
    <property type="molecule type" value="Genomic_DNA"/>
</dbReference>
<keyword evidence="4 8" id="KW-0479">Metal-binding</keyword>
<feature type="binding site" evidence="8">
    <location>
        <position position="95"/>
    </location>
    <ligand>
        <name>Mg(2+)</name>
        <dbReference type="ChEBI" id="CHEBI:18420"/>
    </ligand>
</feature>
<dbReference type="GO" id="GO:0000287">
    <property type="term" value="F:magnesium ion binding"/>
    <property type="evidence" value="ECO:0007669"/>
    <property type="project" value="UniProtKB-UniRule"/>
</dbReference>
<evidence type="ECO:0000256" key="4">
    <source>
        <dbReference type="ARBA" id="ARBA00022723"/>
    </source>
</evidence>
<keyword evidence="10" id="KW-0255">Endonuclease</keyword>
<evidence type="ECO:0000256" key="6">
    <source>
        <dbReference type="ARBA" id="ARBA00022842"/>
    </source>
</evidence>
<dbReference type="AlphaFoldDB" id="A0A4R1L193"/>
<organism evidence="10 11">
    <name type="scientific">Lonepinella koalarum</name>
    <dbReference type="NCBI Taxonomy" id="53417"/>
    <lineage>
        <taxon>Bacteria</taxon>
        <taxon>Pseudomonadati</taxon>
        <taxon>Pseudomonadota</taxon>
        <taxon>Gammaproteobacteria</taxon>
        <taxon>Pasteurellales</taxon>
        <taxon>Pasteurellaceae</taxon>
        <taxon>Lonepinella</taxon>
    </lineage>
</organism>
<evidence type="ECO:0000256" key="1">
    <source>
        <dbReference type="ARBA" id="ARBA00001946"/>
    </source>
</evidence>
<evidence type="ECO:0000256" key="5">
    <source>
        <dbReference type="ARBA" id="ARBA00022801"/>
    </source>
</evidence>
<dbReference type="InterPro" id="IPR022907">
    <property type="entry name" value="VapC_family"/>
</dbReference>
<comment type="similarity">
    <text evidence="7 8">Belongs to the PINc/VapC protein family.</text>
</comment>
<keyword evidence="8" id="KW-0800">Toxin</keyword>
<dbReference type="Pfam" id="PF01850">
    <property type="entry name" value="PIN"/>
    <property type="match status" value="1"/>
</dbReference>
<dbReference type="PANTHER" id="PTHR33653">
    <property type="entry name" value="RIBONUCLEASE VAPC2"/>
    <property type="match status" value="1"/>
</dbReference>
<dbReference type="GO" id="GO:0090729">
    <property type="term" value="F:toxin activity"/>
    <property type="evidence" value="ECO:0007669"/>
    <property type="project" value="UniProtKB-KW"/>
</dbReference>
<comment type="function">
    <text evidence="8">Toxic component of a toxin-antitoxin (TA) system. An RNase.</text>
</comment>
<dbReference type="InterPro" id="IPR050556">
    <property type="entry name" value="Type_II_TA_system_RNase"/>
</dbReference>
<dbReference type="RefSeq" id="WP_132301588.1">
    <property type="nucleotide sequence ID" value="NZ_CP170642.1"/>
</dbReference>
<dbReference type="InterPro" id="IPR029060">
    <property type="entry name" value="PIN-like_dom_sf"/>
</dbReference>
<evidence type="ECO:0000256" key="3">
    <source>
        <dbReference type="ARBA" id="ARBA00022722"/>
    </source>
</evidence>
<proteinExistence type="inferred from homology"/>
<dbReference type="GO" id="GO:0004540">
    <property type="term" value="F:RNA nuclease activity"/>
    <property type="evidence" value="ECO:0007669"/>
    <property type="project" value="InterPro"/>
</dbReference>
<dbReference type="SUPFAM" id="SSF88723">
    <property type="entry name" value="PIN domain-like"/>
    <property type="match status" value="1"/>
</dbReference>
<keyword evidence="3 8" id="KW-0540">Nuclease</keyword>
<evidence type="ECO:0000313" key="11">
    <source>
        <dbReference type="Proteomes" id="UP000295496"/>
    </source>
</evidence>
<keyword evidence="5 8" id="KW-0378">Hydrolase</keyword>
<sequence>MKYLLDTNAVIAILNNNMDFITRLKRYAPTDFALSSIVMFELYYGAEKSQRKTENLAKLDKLPFTILPFELEDAKQAGKIRAELTKQGTPIGTYDIQIAGQAINRHLILITHNTKEFARVNKLRVEDWQ</sequence>